<accession>A0A3P6TQR2</accession>
<proteinExistence type="predicted"/>
<reference evidence="1 2" key="1">
    <citation type="submission" date="2018-11" db="EMBL/GenBank/DDBJ databases">
        <authorList>
            <consortium name="Pathogen Informatics"/>
        </authorList>
    </citation>
    <scope>NUCLEOTIDE SEQUENCE [LARGE SCALE GENOMIC DNA]</scope>
</reference>
<evidence type="ECO:0000313" key="1">
    <source>
        <dbReference type="EMBL" id="VDK85729.1"/>
    </source>
</evidence>
<organism evidence="1 2">
    <name type="scientific">Dibothriocephalus latus</name>
    <name type="common">Fish tapeworm</name>
    <name type="synonym">Diphyllobothrium latum</name>
    <dbReference type="NCBI Taxonomy" id="60516"/>
    <lineage>
        <taxon>Eukaryota</taxon>
        <taxon>Metazoa</taxon>
        <taxon>Spiralia</taxon>
        <taxon>Lophotrochozoa</taxon>
        <taxon>Platyhelminthes</taxon>
        <taxon>Cestoda</taxon>
        <taxon>Eucestoda</taxon>
        <taxon>Diphyllobothriidea</taxon>
        <taxon>Diphyllobothriidae</taxon>
        <taxon>Dibothriocephalus</taxon>
    </lineage>
</organism>
<keyword evidence="2" id="KW-1185">Reference proteome</keyword>
<name>A0A3P6TQR2_DIBLA</name>
<dbReference type="EMBL" id="UYRU01044198">
    <property type="protein sequence ID" value="VDK85729.1"/>
    <property type="molecule type" value="Genomic_DNA"/>
</dbReference>
<protein>
    <submittedName>
        <fullName evidence="1">Uncharacterized protein</fullName>
    </submittedName>
</protein>
<dbReference type="Proteomes" id="UP000281553">
    <property type="component" value="Unassembled WGS sequence"/>
</dbReference>
<gene>
    <name evidence="1" type="ORF">DILT_LOCUS3749</name>
</gene>
<sequence>MSLKAERDECVPVAIRELSSTSVTISPDLNQQDNELVAHRFFENRQRMAQNMVVLRTEGKAEMTLREHKIQNASSRTVGGALPTSECQHMDLEETSFVSKAKDKVLPKLFTLSSARVQTT</sequence>
<dbReference type="AlphaFoldDB" id="A0A3P6TQR2"/>
<evidence type="ECO:0000313" key="2">
    <source>
        <dbReference type="Proteomes" id="UP000281553"/>
    </source>
</evidence>